<proteinExistence type="predicted"/>
<evidence type="ECO:0000256" key="1">
    <source>
        <dbReference type="SAM" id="MobiDB-lite"/>
    </source>
</evidence>
<organism evidence="2 3">
    <name type="scientific">Streptomyces clavuligerus</name>
    <dbReference type="NCBI Taxonomy" id="1901"/>
    <lineage>
        <taxon>Bacteria</taxon>
        <taxon>Bacillati</taxon>
        <taxon>Actinomycetota</taxon>
        <taxon>Actinomycetes</taxon>
        <taxon>Kitasatosporales</taxon>
        <taxon>Streptomycetaceae</taxon>
        <taxon>Streptomyces</taxon>
    </lineage>
</organism>
<reference evidence="2 3" key="1">
    <citation type="journal article" date="2010" name="Genome Biol. Evol.">
        <title>The sequence of a 1.8-mb bacterial linear plasmid reveals a rich evolutionary reservoir of secondary metabolic pathways.</title>
        <authorList>
            <person name="Medema M.H."/>
            <person name="Trefzer A."/>
            <person name="Kovalchuk A."/>
            <person name="van den Berg M."/>
            <person name="Mueller U."/>
            <person name="Heijne W."/>
            <person name="Wu L."/>
            <person name="Alam M.T."/>
            <person name="Ronning C.M."/>
            <person name="Nierman W.C."/>
            <person name="Bovenberg R.A.L."/>
            <person name="Breitling R."/>
            <person name="Takano E."/>
        </authorList>
    </citation>
    <scope>NUCLEOTIDE SEQUENCE [LARGE SCALE GENOMIC DNA]</scope>
    <source>
        <strain evidence="3">ATCC 27064 / DSM 738 / JCM 4710 / NBRC 13307 / NCIMB 12785 / NRRL 3585 / VKM Ac-602</strain>
        <plasmid evidence="2">pSCL4</plasmid>
    </source>
</reference>
<dbReference type="AlphaFoldDB" id="D5SI70"/>
<evidence type="ECO:0000313" key="3">
    <source>
        <dbReference type="Proteomes" id="UP000002357"/>
    </source>
</evidence>
<keyword evidence="3" id="KW-1185">Reference proteome</keyword>
<sequence length="369" mass="39328">MKCAHRPDTAGFSVDPGTGISPWGQHMSDLSEADTGSAGITFPAPGAARLVPTKKIKVEGRTVEPPLVKDKPAHDHTVLQSLAFDNVNKALYLAQLTNGGAESDKNGDLTITRWVWNGSATTPGYAYAGFMLLTGFGHGVSIGVDPDPATGVAHLWTEVDNVPYLLPGTTGQWSGRGKNICRFAYADGQTLTNTSALLQKHTPVPGSSHNTVNIDPVYERLVHRFELDGRMRYRVHDLGKARQGIWNDYVADVAEPNPFPGVGGPSFQGYAVAGSYLYLLHGDSYDSPHSPPGVGNTHLTSVHLGTGAVDTSFLTEAGASLTYREPEGLSIRVPNRATPQVFDLGFGFACGTSGAHTVTIYLKDELTQG</sequence>
<dbReference type="eggNOG" id="ENOG5032EYX">
    <property type="taxonomic scope" value="Bacteria"/>
</dbReference>
<keyword evidence="2" id="KW-0614">Plasmid</keyword>
<geneLocation type="plasmid" evidence="2 3">
    <name>pSCL4</name>
</geneLocation>
<protein>
    <submittedName>
        <fullName evidence="2">Teichoic acid biosynthesis protein C</fullName>
    </submittedName>
</protein>
<gene>
    <name evidence="2" type="primary">tagC</name>
    <name evidence="2" type="ORF">SCLAV_p0122</name>
</gene>
<evidence type="ECO:0000313" key="2">
    <source>
        <dbReference type="EMBL" id="EFG03613.2"/>
    </source>
</evidence>
<dbReference type="EMBL" id="CM000914">
    <property type="protein sequence ID" value="EFG03613.2"/>
    <property type="molecule type" value="Genomic_DNA"/>
</dbReference>
<accession>D5SI70</accession>
<name>D5SI70_STRCL</name>
<dbReference type="Proteomes" id="UP000002357">
    <property type="component" value="Plasmid pSCL4"/>
</dbReference>
<feature type="region of interest" description="Disordered" evidence="1">
    <location>
        <begin position="1"/>
        <end position="38"/>
    </location>
</feature>